<organism evidence="6 7">
    <name type="scientific">Aquatica leii</name>
    <dbReference type="NCBI Taxonomy" id="1421715"/>
    <lineage>
        <taxon>Eukaryota</taxon>
        <taxon>Metazoa</taxon>
        <taxon>Ecdysozoa</taxon>
        <taxon>Arthropoda</taxon>
        <taxon>Hexapoda</taxon>
        <taxon>Insecta</taxon>
        <taxon>Pterygota</taxon>
        <taxon>Neoptera</taxon>
        <taxon>Endopterygota</taxon>
        <taxon>Coleoptera</taxon>
        <taxon>Polyphaga</taxon>
        <taxon>Elateriformia</taxon>
        <taxon>Elateroidea</taxon>
        <taxon>Lampyridae</taxon>
        <taxon>Luciolinae</taxon>
        <taxon>Aquatica</taxon>
    </lineage>
</organism>
<feature type="region of interest" description="Disordered" evidence="4">
    <location>
        <begin position="49"/>
        <end position="70"/>
    </location>
</feature>
<keyword evidence="7" id="KW-1185">Reference proteome</keyword>
<evidence type="ECO:0000313" key="7">
    <source>
        <dbReference type="Proteomes" id="UP001353858"/>
    </source>
</evidence>
<evidence type="ECO:0000256" key="4">
    <source>
        <dbReference type="SAM" id="MobiDB-lite"/>
    </source>
</evidence>
<evidence type="ECO:0000256" key="2">
    <source>
        <dbReference type="ARBA" id="ARBA00022771"/>
    </source>
</evidence>
<accession>A0AAN7QEY3</accession>
<comment type="caution">
    <text evidence="6">The sequence shown here is derived from an EMBL/GenBank/DDBJ whole genome shotgun (WGS) entry which is preliminary data.</text>
</comment>
<protein>
    <recommendedName>
        <fullName evidence="5">Zinc finger PHD-type domain-containing protein</fullName>
    </recommendedName>
</protein>
<evidence type="ECO:0000313" key="6">
    <source>
        <dbReference type="EMBL" id="KAK4876093.1"/>
    </source>
</evidence>
<dbReference type="SUPFAM" id="SSF57903">
    <property type="entry name" value="FYVE/PHD zinc finger"/>
    <property type="match status" value="1"/>
</dbReference>
<name>A0AAN7QEY3_9COLE</name>
<keyword evidence="1" id="KW-0479">Metal-binding</keyword>
<evidence type="ECO:0000256" key="3">
    <source>
        <dbReference type="ARBA" id="ARBA00022833"/>
    </source>
</evidence>
<dbReference type="GO" id="GO:0008270">
    <property type="term" value="F:zinc ion binding"/>
    <property type="evidence" value="ECO:0007669"/>
    <property type="project" value="UniProtKB-KW"/>
</dbReference>
<dbReference type="SMART" id="SM00249">
    <property type="entry name" value="PHD"/>
    <property type="match status" value="1"/>
</dbReference>
<dbReference type="AlphaFoldDB" id="A0AAN7QEY3"/>
<dbReference type="InterPro" id="IPR001965">
    <property type="entry name" value="Znf_PHD"/>
</dbReference>
<dbReference type="Gene3D" id="3.30.40.10">
    <property type="entry name" value="Zinc/RING finger domain, C3HC4 (zinc finger)"/>
    <property type="match status" value="1"/>
</dbReference>
<dbReference type="InterPro" id="IPR013083">
    <property type="entry name" value="Znf_RING/FYVE/PHD"/>
</dbReference>
<gene>
    <name evidence="6" type="ORF">RN001_012515</name>
</gene>
<evidence type="ECO:0000256" key="1">
    <source>
        <dbReference type="ARBA" id="ARBA00022723"/>
    </source>
</evidence>
<keyword evidence="2" id="KW-0863">Zinc-finger</keyword>
<feature type="compositionally biased region" description="Basic and acidic residues" evidence="4">
    <location>
        <begin position="49"/>
        <end position="60"/>
    </location>
</feature>
<dbReference type="InterPro" id="IPR011011">
    <property type="entry name" value="Znf_FYVE_PHD"/>
</dbReference>
<feature type="compositionally biased region" description="Acidic residues" evidence="4">
    <location>
        <begin position="61"/>
        <end position="70"/>
    </location>
</feature>
<keyword evidence="3" id="KW-0862">Zinc</keyword>
<proteinExistence type="predicted"/>
<sequence>MFYKLEYNTEHGNLQNNTKTLNEIRQNRLTTELQTNKKIKIVKSKLNRKEMEASTRKIQDESSEESDSASDVDCLYCVSKYSASRGGEGWIQCQGCRNWAHEKCAGIDDFEDEFLCLICNN</sequence>
<dbReference type="Proteomes" id="UP001353858">
    <property type="component" value="Unassembled WGS sequence"/>
</dbReference>
<dbReference type="EMBL" id="JARPUR010000005">
    <property type="protein sequence ID" value="KAK4876093.1"/>
    <property type="molecule type" value="Genomic_DNA"/>
</dbReference>
<feature type="domain" description="Zinc finger PHD-type" evidence="5">
    <location>
        <begin position="73"/>
        <end position="120"/>
    </location>
</feature>
<evidence type="ECO:0000259" key="5">
    <source>
        <dbReference type="SMART" id="SM00249"/>
    </source>
</evidence>
<reference evidence="7" key="1">
    <citation type="submission" date="2023-01" db="EMBL/GenBank/DDBJ databases">
        <title>Key to firefly adult light organ development and bioluminescence: homeobox transcription factors regulate luciferase expression and transportation to peroxisome.</title>
        <authorList>
            <person name="Fu X."/>
        </authorList>
    </citation>
    <scope>NUCLEOTIDE SEQUENCE [LARGE SCALE GENOMIC DNA]</scope>
</reference>